<dbReference type="InterPro" id="IPR004313">
    <property type="entry name" value="ARD"/>
</dbReference>
<keyword evidence="5 12" id="KW-0028">Amino-acid biosynthesis</keyword>
<evidence type="ECO:0000256" key="6">
    <source>
        <dbReference type="ARBA" id="ARBA00022723"/>
    </source>
</evidence>
<feature type="binding site" evidence="12">
    <location>
        <position position="88"/>
    </location>
    <ligand>
        <name>Fe(2+)</name>
        <dbReference type="ChEBI" id="CHEBI:29033"/>
        <note>for iron-dependent acireductone dioxygenase activity</note>
    </ligand>
</feature>
<comment type="catalytic activity">
    <reaction evidence="1 12">
        <text>1,2-dihydroxy-5-(methylsulfanyl)pent-1-en-3-one + O2 = 4-methylsulfanyl-2-oxobutanoate + formate + 2 H(+)</text>
        <dbReference type="Rhea" id="RHEA:24504"/>
        <dbReference type="ChEBI" id="CHEBI:15378"/>
        <dbReference type="ChEBI" id="CHEBI:15379"/>
        <dbReference type="ChEBI" id="CHEBI:15740"/>
        <dbReference type="ChEBI" id="CHEBI:16723"/>
        <dbReference type="ChEBI" id="CHEBI:49252"/>
        <dbReference type="EC" id="1.13.11.54"/>
    </reaction>
</comment>
<evidence type="ECO:0000256" key="3">
    <source>
        <dbReference type="ARBA" id="ARBA00022490"/>
    </source>
</evidence>
<dbReference type="SUPFAM" id="SSF51182">
    <property type="entry name" value="RmlC-like cupins"/>
    <property type="match status" value="1"/>
</dbReference>
<feature type="binding site" evidence="12">
    <location>
        <position position="131"/>
    </location>
    <ligand>
        <name>Fe(2+)</name>
        <dbReference type="ChEBI" id="CHEBI:29033"/>
        <note>for iron-dependent acireductone dioxygenase activity</note>
    </ligand>
</feature>
<feature type="binding site" evidence="12">
    <location>
        <position position="92"/>
    </location>
    <ligand>
        <name>Ni(2+)</name>
        <dbReference type="ChEBI" id="CHEBI:49786"/>
        <note>for nickel-dependent acireductone dioxygenase activity</note>
    </ligand>
</feature>
<dbReference type="UniPathway" id="UPA00904">
    <property type="reaction ID" value="UER00878"/>
</dbReference>
<keyword evidence="10 12" id="KW-0486">Methionine biosynthesis</keyword>
<evidence type="ECO:0000313" key="13">
    <source>
        <dbReference type="Proteomes" id="UP000095287"/>
    </source>
</evidence>
<dbReference type="GO" id="GO:0005634">
    <property type="term" value="C:nucleus"/>
    <property type="evidence" value="ECO:0007669"/>
    <property type="project" value="UniProtKB-SubCell"/>
</dbReference>
<keyword evidence="6 12" id="KW-0479">Metal-binding</keyword>
<organism evidence="13 14">
    <name type="scientific">Steinernema glaseri</name>
    <dbReference type="NCBI Taxonomy" id="37863"/>
    <lineage>
        <taxon>Eukaryota</taxon>
        <taxon>Metazoa</taxon>
        <taxon>Ecdysozoa</taxon>
        <taxon>Nematoda</taxon>
        <taxon>Chromadorea</taxon>
        <taxon>Rhabditida</taxon>
        <taxon>Tylenchina</taxon>
        <taxon>Panagrolaimomorpha</taxon>
        <taxon>Strongyloidoidea</taxon>
        <taxon>Steinernematidae</taxon>
        <taxon>Steinernema</taxon>
    </lineage>
</organism>
<sequence length="179" mass="21054">MVNAWYMSDTIVDQRQECHRSPPEFCSLEKLAQLGVVYRHIPTPEKDTGLEQVCAEQGYDYRDEIVINREKLPNYDEKIKSFFEEHLHTDDEARYIAKGCGYFDVRDKQDRWIRILSEEGDLLVLPAGIYHRFTVDENDYINAIRLFKGVPVWTPYNRGKETDQMPIRDEYAQKIANAS</sequence>
<evidence type="ECO:0000256" key="2">
    <source>
        <dbReference type="ARBA" id="ARBA00004413"/>
    </source>
</evidence>
<reference evidence="14" key="1">
    <citation type="submission" date="2016-11" db="UniProtKB">
        <authorList>
            <consortium name="WormBaseParasite"/>
        </authorList>
    </citation>
    <scope>IDENTIFICATION</scope>
</reference>
<evidence type="ECO:0000256" key="1">
    <source>
        <dbReference type="ARBA" id="ARBA00000428"/>
    </source>
</evidence>
<dbReference type="FunFam" id="2.60.120.10:FF:000031">
    <property type="entry name" value="1,2-dihydroxy-3-keto-5-methylthiopentene dioxygenase"/>
    <property type="match status" value="1"/>
</dbReference>
<comment type="subcellular location">
    <subcellularLocation>
        <location evidence="2">Cell membrane</location>
        <topology evidence="2">Peripheral membrane protein</topology>
        <orientation evidence="2">Cytoplasmic side</orientation>
    </subcellularLocation>
    <subcellularLocation>
        <location evidence="12">Cytoplasm</location>
    </subcellularLocation>
    <subcellularLocation>
        <location evidence="12">Nucleus</location>
    </subcellularLocation>
</comment>
<dbReference type="CDD" id="cd02232">
    <property type="entry name" value="cupin_ARD"/>
    <property type="match status" value="1"/>
</dbReference>
<keyword evidence="9 12" id="KW-0408">Iron</keyword>
<evidence type="ECO:0000256" key="9">
    <source>
        <dbReference type="ARBA" id="ARBA00023004"/>
    </source>
</evidence>
<keyword evidence="11 12" id="KW-0539">Nucleus</keyword>
<evidence type="ECO:0000256" key="7">
    <source>
        <dbReference type="ARBA" id="ARBA00022964"/>
    </source>
</evidence>
<accession>A0A1I7Y472</accession>
<evidence type="ECO:0000256" key="10">
    <source>
        <dbReference type="ARBA" id="ARBA00023167"/>
    </source>
</evidence>
<dbReference type="InterPro" id="IPR014710">
    <property type="entry name" value="RmlC-like_jellyroll"/>
</dbReference>
<feature type="binding site" evidence="12">
    <location>
        <position position="86"/>
    </location>
    <ligand>
        <name>Fe(2+)</name>
        <dbReference type="ChEBI" id="CHEBI:29033"/>
        <note>for iron-dependent acireductone dioxygenase activity</note>
    </ligand>
</feature>
<keyword evidence="8 12" id="KW-0560">Oxidoreductase</keyword>
<dbReference type="PANTHER" id="PTHR23418:SF0">
    <property type="entry name" value="ACIREDUCTONE DIOXYGENASE"/>
    <property type="match status" value="1"/>
</dbReference>
<dbReference type="PANTHER" id="PTHR23418">
    <property type="entry name" value="ACIREDUCTONE DIOXYGENASE"/>
    <property type="match status" value="1"/>
</dbReference>
<dbReference type="AlphaFoldDB" id="A0A1I7Y472"/>
<feature type="binding site" evidence="12">
    <location>
        <position position="131"/>
    </location>
    <ligand>
        <name>Ni(2+)</name>
        <dbReference type="ChEBI" id="CHEBI:49786"/>
        <note>for nickel-dependent acireductone dioxygenase activity</note>
    </ligand>
</feature>
<dbReference type="EC" id="1.13.11.54" evidence="12"/>
<dbReference type="Pfam" id="PF03079">
    <property type="entry name" value="ARD"/>
    <property type="match status" value="1"/>
</dbReference>
<keyword evidence="4 12" id="KW-0533">Nickel</keyword>
<dbReference type="GO" id="GO:0016151">
    <property type="term" value="F:nickel cation binding"/>
    <property type="evidence" value="ECO:0007669"/>
    <property type="project" value="UniProtKB-UniRule"/>
</dbReference>
<dbReference type="InterPro" id="IPR027496">
    <property type="entry name" value="ARD_euk"/>
</dbReference>
<keyword evidence="7 12" id="KW-0223">Dioxygenase</keyword>
<feature type="binding site" evidence="12">
    <location>
        <position position="92"/>
    </location>
    <ligand>
        <name>Fe(2+)</name>
        <dbReference type="ChEBI" id="CHEBI:29033"/>
        <note>for iron-dependent acireductone dioxygenase activity</note>
    </ligand>
</feature>
<dbReference type="Gene3D" id="2.60.120.10">
    <property type="entry name" value="Jelly Rolls"/>
    <property type="match status" value="1"/>
</dbReference>
<dbReference type="GO" id="GO:0010308">
    <property type="term" value="F:acireductone dioxygenase (Ni2+-requiring) activity"/>
    <property type="evidence" value="ECO:0007669"/>
    <property type="project" value="UniProtKB-UniRule"/>
</dbReference>
<evidence type="ECO:0000256" key="4">
    <source>
        <dbReference type="ARBA" id="ARBA00022596"/>
    </source>
</evidence>
<comment type="cofactor">
    <cofactor evidence="12">
        <name>Fe(2+)</name>
        <dbReference type="ChEBI" id="CHEBI:29033"/>
    </cofactor>
    <cofactor evidence="12">
        <name>Ni(2+)</name>
        <dbReference type="ChEBI" id="CHEBI:49786"/>
    </cofactor>
    <text evidence="12">Binds either 1 Fe or Ni cation per monomer. Iron-binding promotes an acireductone dioxygenase reaction producing 2-keto-4-methylthiobutyrate, while nickel-binding promotes an acireductone dioxygenase reaction producing 3-(methylsulfanyl)propanoate.</text>
</comment>
<protein>
    <recommendedName>
        <fullName evidence="12">Acireductone dioxygenase</fullName>
    </recommendedName>
    <alternativeName>
        <fullName evidence="12">Acireductone dioxygenase (Fe(2+)-requiring)</fullName>
        <shortName evidence="12">ARD'</shortName>
        <shortName evidence="12">Fe-ARD</shortName>
        <ecNumber evidence="12">1.13.11.54</ecNumber>
    </alternativeName>
    <alternativeName>
        <fullName evidence="12">Acireductone dioxygenase (Ni(2+)-requiring)</fullName>
        <shortName evidence="12">ARD</shortName>
        <shortName evidence="12">Ni-ARD</shortName>
        <ecNumber evidence="12">1.13.11.53</ecNumber>
    </alternativeName>
</protein>
<comment type="function">
    <text evidence="12">Catalyzes 2 different reactions between oxygen and the acireductone 1,2-dihydroxy-3-keto-5-methylthiopentene (DHK-MTPene) depending upon the metal bound in the active site. Fe-containing acireductone dioxygenase (Fe-ARD) produces formate and 2-keto-4-methylthiobutyrate (KMTB), the alpha-ketoacid precursor of methionine in the methionine recycle pathway. Ni-containing acireductone dioxygenase (Ni-ARD) produces methylthiopropionate, carbon monoxide and formate, and does not lie on the methionine recycle pathway.</text>
</comment>
<comment type="pathway">
    <text evidence="12">Amino-acid biosynthesis; L-methionine biosynthesis via salvage pathway; L-methionine from S-methyl-5-thio-alpha-D-ribose 1-phosphate: step 5/6.</text>
</comment>
<keyword evidence="3 12" id="KW-0963">Cytoplasm</keyword>
<dbReference type="HAMAP" id="MF_03154">
    <property type="entry name" value="Salvage_MtnD_euk"/>
    <property type="match status" value="1"/>
</dbReference>
<evidence type="ECO:0000313" key="14">
    <source>
        <dbReference type="WBParaSite" id="L893_g12438.t1"/>
    </source>
</evidence>
<dbReference type="EC" id="1.13.11.53" evidence="12"/>
<proteinExistence type="inferred from homology"/>
<evidence type="ECO:0000256" key="11">
    <source>
        <dbReference type="ARBA" id="ARBA00023242"/>
    </source>
</evidence>
<comment type="similarity">
    <text evidence="12">Belongs to the acireductone dioxygenase (ARD) family.</text>
</comment>
<dbReference type="GO" id="GO:0019509">
    <property type="term" value="P:L-methionine salvage from methylthioadenosine"/>
    <property type="evidence" value="ECO:0007669"/>
    <property type="project" value="UniProtKB-UniRule"/>
</dbReference>
<evidence type="ECO:0000256" key="5">
    <source>
        <dbReference type="ARBA" id="ARBA00022605"/>
    </source>
</evidence>
<evidence type="ECO:0000256" key="8">
    <source>
        <dbReference type="ARBA" id="ARBA00023002"/>
    </source>
</evidence>
<dbReference type="GO" id="GO:0005886">
    <property type="term" value="C:plasma membrane"/>
    <property type="evidence" value="ECO:0007669"/>
    <property type="project" value="UniProtKB-SubCell"/>
</dbReference>
<dbReference type="GO" id="GO:0005737">
    <property type="term" value="C:cytoplasm"/>
    <property type="evidence" value="ECO:0007669"/>
    <property type="project" value="UniProtKB-SubCell"/>
</dbReference>
<evidence type="ECO:0000256" key="12">
    <source>
        <dbReference type="HAMAP-Rule" id="MF_03154"/>
    </source>
</evidence>
<dbReference type="WBParaSite" id="L893_g12438.t1">
    <property type="protein sequence ID" value="L893_g12438.t1"/>
    <property type="gene ID" value="L893_g12438"/>
</dbReference>
<name>A0A1I7Y472_9BILA</name>
<dbReference type="InterPro" id="IPR011051">
    <property type="entry name" value="RmlC_Cupin_sf"/>
</dbReference>
<dbReference type="GO" id="GO:0010309">
    <property type="term" value="F:acireductone dioxygenase [iron(II)-requiring] activity"/>
    <property type="evidence" value="ECO:0007669"/>
    <property type="project" value="UniProtKB-UniRule"/>
</dbReference>
<dbReference type="Proteomes" id="UP000095287">
    <property type="component" value="Unplaced"/>
</dbReference>
<dbReference type="GO" id="GO:0005506">
    <property type="term" value="F:iron ion binding"/>
    <property type="evidence" value="ECO:0007669"/>
    <property type="project" value="UniProtKB-UniRule"/>
</dbReference>
<keyword evidence="13" id="KW-1185">Reference proteome</keyword>
<feature type="binding site" evidence="12">
    <location>
        <position position="88"/>
    </location>
    <ligand>
        <name>Ni(2+)</name>
        <dbReference type="ChEBI" id="CHEBI:49786"/>
        <note>for nickel-dependent acireductone dioxygenase activity</note>
    </ligand>
</feature>
<comment type="catalytic activity">
    <reaction evidence="12">
        <text>1,2-dihydroxy-5-(methylsulfanyl)pent-1-en-3-one + O2 = 3-(methylsulfanyl)propanoate + CO + formate + 2 H(+)</text>
        <dbReference type="Rhea" id="RHEA:14161"/>
        <dbReference type="ChEBI" id="CHEBI:15378"/>
        <dbReference type="ChEBI" id="CHEBI:15379"/>
        <dbReference type="ChEBI" id="CHEBI:15740"/>
        <dbReference type="ChEBI" id="CHEBI:17245"/>
        <dbReference type="ChEBI" id="CHEBI:49016"/>
        <dbReference type="ChEBI" id="CHEBI:49252"/>
        <dbReference type="EC" id="1.13.11.53"/>
    </reaction>
</comment>
<feature type="binding site" evidence="12">
    <location>
        <position position="86"/>
    </location>
    <ligand>
        <name>Ni(2+)</name>
        <dbReference type="ChEBI" id="CHEBI:49786"/>
        <note>for nickel-dependent acireductone dioxygenase activity</note>
    </ligand>
</feature>